<sequence>MSPVPSRLLQLPLEISTSIPPYLSNRDIKSLRLTCKALCTISPLRLDRVFLSANPRNIEVLRAAADHPVLRERVVEIIWDDARLKEGLIQRRSHDPQSAYYDPTLSADDEGFDIIDELDDDGERGYGEDDEYENEDSDEDSDDEEQYPRWFFLGCKRSLEDIGVYKGPGTYMYPPDIAARAKLADNVSLRKRSWRYYQELIRQQQEVVGTNADEAAFNYGLQHFPALRRVTVTPAAHGFLFRPLYETPMIRAFPRSFNYPIPYTWPIARYSQKLWERTSESEKDTWRAFRIVTRTLAAAVANANASEEQEQQQQRPGITEIVVDVNQLLTGLNAHIFDEECTEQRDLATALGRPNFRRLDLALAVGELDGHDWRAFRSGCLRRTLGTAPALEHVRLTTDLQDVDMDYMGRRNSGVDHHFIPLRDIFPIDNWARLSHFGLSRFAVWEDDLLAFLGALPPTLRSVELSFLIFLKGNHRDLLDGMRDQLGWRERPIDQRPRVSIGLPGDNLANPKRVIWGDEPVEKFLYHHGPNPFGTYRGARDQIPQGAGAVVRDSFDPAFERPWVEHNDLERLGYIESD</sequence>
<reference evidence="2 3" key="1">
    <citation type="journal article" date="2024" name="IMA Fungus">
        <title>IMA Genome - F19 : A genome assembly and annotation guide to empower mycologists, including annotated draft genome sequences of Ceratocystis pirilliformis, Diaporthe australafricana, Fusarium ophioides, Paecilomyces lecythidis, and Sporothrix stenoceras.</title>
        <authorList>
            <person name="Aylward J."/>
            <person name="Wilson A.M."/>
            <person name="Visagie C.M."/>
            <person name="Spraker J."/>
            <person name="Barnes I."/>
            <person name="Buitendag C."/>
            <person name="Ceriani C."/>
            <person name="Del Mar Angel L."/>
            <person name="du Plessis D."/>
            <person name="Fuchs T."/>
            <person name="Gasser K."/>
            <person name="Kramer D."/>
            <person name="Li W."/>
            <person name="Munsamy K."/>
            <person name="Piso A."/>
            <person name="Price J.L."/>
            <person name="Sonnekus B."/>
            <person name="Thomas C."/>
            <person name="van der Nest A."/>
            <person name="van Dijk A."/>
            <person name="van Heerden A."/>
            <person name="van Vuuren N."/>
            <person name="Yilmaz N."/>
            <person name="Duong T.A."/>
            <person name="van der Merwe N.A."/>
            <person name="Wingfield M.J."/>
            <person name="Wingfield B.D."/>
        </authorList>
    </citation>
    <scope>NUCLEOTIDE SEQUENCE [LARGE SCALE GENOMIC DNA]</scope>
    <source>
        <strain evidence="2 3">CMW 18300</strain>
    </source>
</reference>
<comment type="caution">
    <text evidence="2">The sequence shown here is derived from an EMBL/GenBank/DDBJ whole genome shotgun (WGS) entry which is preliminary data.</text>
</comment>
<feature type="region of interest" description="Disordered" evidence="1">
    <location>
        <begin position="117"/>
        <end position="145"/>
    </location>
</feature>
<organism evidence="2 3">
    <name type="scientific">Diaporthe australafricana</name>
    <dbReference type="NCBI Taxonomy" id="127596"/>
    <lineage>
        <taxon>Eukaryota</taxon>
        <taxon>Fungi</taxon>
        <taxon>Dikarya</taxon>
        <taxon>Ascomycota</taxon>
        <taxon>Pezizomycotina</taxon>
        <taxon>Sordariomycetes</taxon>
        <taxon>Sordariomycetidae</taxon>
        <taxon>Diaporthales</taxon>
        <taxon>Diaporthaceae</taxon>
        <taxon>Diaporthe</taxon>
    </lineage>
</organism>
<evidence type="ECO:0008006" key="4">
    <source>
        <dbReference type="Google" id="ProtNLM"/>
    </source>
</evidence>
<evidence type="ECO:0000256" key="1">
    <source>
        <dbReference type="SAM" id="MobiDB-lite"/>
    </source>
</evidence>
<name>A0ABR3X1K3_9PEZI</name>
<evidence type="ECO:0000313" key="3">
    <source>
        <dbReference type="Proteomes" id="UP001583177"/>
    </source>
</evidence>
<dbReference type="Proteomes" id="UP001583177">
    <property type="component" value="Unassembled WGS sequence"/>
</dbReference>
<protein>
    <recommendedName>
        <fullName evidence="4">F-box domain-containing protein</fullName>
    </recommendedName>
</protein>
<gene>
    <name evidence="2" type="ORF">Daus18300_005530</name>
</gene>
<proteinExistence type="predicted"/>
<evidence type="ECO:0000313" key="2">
    <source>
        <dbReference type="EMBL" id="KAL1869675.1"/>
    </source>
</evidence>
<dbReference type="EMBL" id="JAWRVE010000040">
    <property type="protein sequence ID" value="KAL1869675.1"/>
    <property type="molecule type" value="Genomic_DNA"/>
</dbReference>
<accession>A0ABR3X1K3</accession>
<keyword evidence="3" id="KW-1185">Reference proteome</keyword>